<reference evidence="16" key="1">
    <citation type="submission" date="2018-06" db="EMBL/GenBank/DDBJ databases">
        <authorList>
            <person name="Zhirakovskaya E."/>
        </authorList>
    </citation>
    <scope>NUCLEOTIDE SEQUENCE</scope>
</reference>
<dbReference type="NCBIfam" id="TIGR01136">
    <property type="entry name" value="cysKM"/>
    <property type="match status" value="1"/>
</dbReference>
<keyword evidence="6" id="KW-0808">Transferase</keyword>
<dbReference type="PANTHER" id="PTHR10314">
    <property type="entry name" value="CYSTATHIONINE BETA-SYNTHASE"/>
    <property type="match status" value="1"/>
</dbReference>
<dbReference type="GO" id="GO:0005737">
    <property type="term" value="C:cytoplasm"/>
    <property type="evidence" value="ECO:0007669"/>
    <property type="project" value="InterPro"/>
</dbReference>
<gene>
    <name evidence="16" type="ORF">MNBD_CHLOROFLEXI01-3524</name>
</gene>
<comment type="pathway">
    <text evidence="2">Amino-acid biosynthesis; L-cysteine biosynthesis; L-cysteine from L-homocysteine and L-serine: step 1/2.</text>
</comment>
<dbReference type="EC" id="4.2.1.22" evidence="4"/>
<evidence type="ECO:0000256" key="1">
    <source>
        <dbReference type="ARBA" id="ARBA00001933"/>
    </source>
</evidence>
<keyword evidence="7" id="KW-0663">Pyridoxal phosphate</keyword>
<evidence type="ECO:0000259" key="15">
    <source>
        <dbReference type="PROSITE" id="PS51371"/>
    </source>
</evidence>
<dbReference type="CDD" id="cd01561">
    <property type="entry name" value="CBS_like"/>
    <property type="match status" value="1"/>
</dbReference>
<evidence type="ECO:0000256" key="11">
    <source>
        <dbReference type="ARBA" id="ARBA00026192"/>
    </source>
</evidence>
<dbReference type="Pfam" id="PF00571">
    <property type="entry name" value="CBS"/>
    <property type="match status" value="2"/>
</dbReference>
<protein>
    <recommendedName>
        <fullName evidence="11">Cystathionine beta-synthase</fullName>
        <ecNumber evidence="4">4.2.1.22</ecNumber>
    </recommendedName>
    <alternativeName>
        <fullName evidence="12">Beta-thionase</fullName>
    </alternativeName>
    <alternativeName>
        <fullName evidence="13">Serine sulfhydrase</fullName>
    </alternativeName>
</protein>
<evidence type="ECO:0000313" key="16">
    <source>
        <dbReference type="EMBL" id="VAW33860.1"/>
    </source>
</evidence>
<keyword evidence="8" id="KW-0129">CBS domain</keyword>
<comment type="catalytic activity">
    <reaction evidence="14">
        <text>L-homocysteine + L-serine = L,L-cystathionine + H2O</text>
        <dbReference type="Rhea" id="RHEA:10112"/>
        <dbReference type="ChEBI" id="CHEBI:15377"/>
        <dbReference type="ChEBI" id="CHEBI:33384"/>
        <dbReference type="ChEBI" id="CHEBI:58161"/>
        <dbReference type="ChEBI" id="CHEBI:58199"/>
        <dbReference type="EC" id="4.2.1.22"/>
    </reaction>
</comment>
<dbReference type="Gene3D" id="3.40.50.1100">
    <property type="match status" value="2"/>
</dbReference>
<proteinExistence type="inferred from homology"/>
<keyword evidence="5" id="KW-0028">Amino-acid biosynthesis</keyword>
<dbReference type="SUPFAM" id="SSF53686">
    <property type="entry name" value="Tryptophan synthase beta subunit-like PLP-dependent enzymes"/>
    <property type="match status" value="1"/>
</dbReference>
<dbReference type="UniPathway" id="UPA00136">
    <property type="reaction ID" value="UER00201"/>
</dbReference>
<dbReference type="GO" id="GO:0006535">
    <property type="term" value="P:cysteine biosynthetic process from serine"/>
    <property type="evidence" value="ECO:0007669"/>
    <property type="project" value="InterPro"/>
</dbReference>
<evidence type="ECO:0000256" key="9">
    <source>
        <dbReference type="ARBA" id="ARBA00023192"/>
    </source>
</evidence>
<dbReference type="InterPro" id="IPR001926">
    <property type="entry name" value="TrpB-like_PALP"/>
</dbReference>
<dbReference type="InterPro" id="IPR000644">
    <property type="entry name" value="CBS_dom"/>
</dbReference>
<evidence type="ECO:0000256" key="4">
    <source>
        <dbReference type="ARBA" id="ARBA00012041"/>
    </source>
</evidence>
<sequence>MEQTVAETVEKMDIYNNIMETIGNTPLVKLNSVVSDLPCTMLAKVEFFNPGGSIKDRIGPAIIEDAERSGKLKPGGTIVESTSGNTGVGLAIAAAIKGYRCIFVMPDKMSQEKILLLRAFGARVVTTPTAVEPDDPRSYYSVADQMVKETPNAILANQYHNPVNPQAHIESTGPEIWQQTKGRITHFVAGMGTGGTITGVGQYLKEKNSHIKIVGVDPIGSILYELHKSGRTVKAEGYKIEGIGEDFLPSTLDLSVVDHVVQTEDKESFLMTRRLVREEGIFCGGSCGSAVAGAIKYAHEQKLGEDDVVVVILPDSGSRYLSKAFNDDWLRENGFLEQTWVDFRAMDIQAAKSEDEIISAKPTDLMTDVVALLKQYNVSQLPVLDDNGRLLGVVTEIDLLNHILVTNHATHAADETIETIVEKNVPVVRPSTPLETLMGIFSKHNVVIISSEDKIQGILTKIDILDFLSTQVR</sequence>
<dbReference type="GO" id="GO:0004124">
    <property type="term" value="F:cysteine synthase activity"/>
    <property type="evidence" value="ECO:0007669"/>
    <property type="project" value="InterPro"/>
</dbReference>
<dbReference type="NCBIfam" id="NF007989">
    <property type="entry name" value="PRK10717.1"/>
    <property type="match status" value="1"/>
</dbReference>
<evidence type="ECO:0000256" key="2">
    <source>
        <dbReference type="ARBA" id="ARBA00005003"/>
    </source>
</evidence>
<dbReference type="PROSITE" id="PS51371">
    <property type="entry name" value="CBS"/>
    <property type="match status" value="1"/>
</dbReference>
<dbReference type="FunFam" id="3.40.50.1100:FF:000003">
    <property type="entry name" value="Cystathionine beta-synthase"/>
    <property type="match status" value="1"/>
</dbReference>
<evidence type="ECO:0000256" key="12">
    <source>
        <dbReference type="ARBA" id="ARBA00030337"/>
    </source>
</evidence>
<dbReference type="GO" id="GO:0019343">
    <property type="term" value="P:cysteine biosynthetic process via cystathionine"/>
    <property type="evidence" value="ECO:0007669"/>
    <property type="project" value="InterPro"/>
</dbReference>
<evidence type="ECO:0000256" key="8">
    <source>
        <dbReference type="ARBA" id="ARBA00023122"/>
    </source>
</evidence>
<keyword evidence="10 16" id="KW-0456">Lyase</keyword>
<evidence type="ECO:0000256" key="14">
    <source>
        <dbReference type="ARBA" id="ARBA00047490"/>
    </source>
</evidence>
<keyword evidence="9" id="KW-0198">Cysteine biosynthesis</keyword>
<dbReference type="InterPro" id="IPR046342">
    <property type="entry name" value="CBS_dom_sf"/>
</dbReference>
<comment type="similarity">
    <text evidence="3">Belongs to the cysteine synthase/cystathionine beta-synthase family.</text>
</comment>
<feature type="domain" description="CBS" evidence="15">
    <location>
        <begin position="352"/>
        <end position="410"/>
    </location>
</feature>
<dbReference type="InterPro" id="IPR050214">
    <property type="entry name" value="Cys_Synth/Cystath_Beta-Synth"/>
</dbReference>
<dbReference type="GO" id="GO:0004122">
    <property type="term" value="F:cystathionine beta-synthase activity"/>
    <property type="evidence" value="ECO:0007669"/>
    <property type="project" value="UniProtKB-EC"/>
</dbReference>
<accession>A0A3B0UYV8</accession>
<name>A0A3B0UYV8_9ZZZZ</name>
<dbReference type="Pfam" id="PF00291">
    <property type="entry name" value="PALP"/>
    <property type="match status" value="1"/>
</dbReference>
<dbReference type="InterPro" id="IPR005857">
    <property type="entry name" value="Cysta_beta_synth"/>
</dbReference>
<dbReference type="AlphaFoldDB" id="A0A3B0UYV8"/>
<dbReference type="Gene3D" id="3.10.580.10">
    <property type="entry name" value="CBS-domain"/>
    <property type="match status" value="1"/>
</dbReference>
<evidence type="ECO:0000256" key="13">
    <source>
        <dbReference type="ARBA" id="ARBA00031579"/>
    </source>
</evidence>
<evidence type="ECO:0000256" key="6">
    <source>
        <dbReference type="ARBA" id="ARBA00022679"/>
    </source>
</evidence>
<dbReference type="InterPro" id="IPR036052">
    <property type="entry name" value="TrpB-like_PALP_sf"/>
</dbReference>
<dbReference type="FunFam" id="3.40.50.1100:FF:000118">
    <property type="entry name" value="Related to CYS4-cystathionine beta-synthase"/>
    <property type="match status" value="1"/>
</dbReference>
<evidence type="ECO:0000256" key="7">
    <source>
        <dbReference type="ARBA" id="ARBA00022898"/>
    </source>
</evidence>
<dbReference type="SUPFAM" id="SSF54631">
    <property type="entry name" value="CBS-domain pair"/>
    <property type="match status" value="1"/>
</dbReference>
<dbReference type="PROSITE" id="PS00901">
    <property type="entry name" value="CYS_SYNTHASE"/>
    <property type="match status" value="1"/>
</dbReference>
<organism evidence="16">
    <name type="scientific">hydrothermal vent metagenome</name>
    <dbReference type="NCBI Taxonomy" id="652676"/>
    <lineage>
        <taxon>unclassified sequences</taxon>
        <taxon>metagenomes</taxon>
        <taxon>ecological metagenomes</taxon>
    </lineage>
</organism>
<dbReference type="NCBIfam" id="TIGR01137">
    <property type="entry name" value="cysta_beta"/>
    <property type="match status" value="1"/>
</dbReference>
<evidence type="ECO:0000256" key="5">
    <source>
        <dbReference type="ARBA" id="ARBA00022605"/>
    </source>
</evidence>
<evidence type="ECO:0000256" key="10">
    <source>
        <dbReference type="ARBA" id="ARBA00023239"/>
    </source>
</evidence>
<dbReference type="InterPro" id="IPR001216">
    <property type="entry name" value="P-phosphate_BS"/>
</dbReference>
<comment type="cofactor">
    <cofactor evidence="1">
        <name>pyridoxal 5'-phosphate</name>
        <dbReference type="ChEBI" id="CHEBI:597326"/>
    </cofactor>
</comment>
<dbReference type="EMBL" id="UOEU01000487">
    <property type="protein sequence ID" value="VAW33860.1"/>
    <property type="molecule type" value="Genomic_DNA"/>
</dbReference>
<dbReference type="InterPro" id="IPR005856">
    <property type="entry name" value="Cys_synth"/>
</dbReference>
<dbReference type="SMART" id="SM00116">
    <property type="entry name" value="CBS"/>
    <property type="match status" value="2"/>
</dbReference>
<evidence type="ECO:0000256" key="3">
    <source>
        <dbReference type="ARBA" id="ARBA00007103"/>
    </source>
</evidence>